<dbReference type="RefSeq" id="WP_239369727.1">
    <property type="nucleotide sequence ID" value="NZ_JAKREW010000036.1"/>
</dbReference>
<organism evidence="4 5">
    <name type="scientific">Mesorhizobium retamae</name>
    <dbReference type="NCBI Taxonomy" id="2912854"/>
    <lineage>
        <taxon>Bacteria</taxon>
        <taxon>Pseudomonadati</taxon>
        <taxon>Pseudomonadota</taxon>
        <taxon>Alphaproteobacteria</taxon>
        <taxon>Hyphomicrobiales</taxon>
        <taxon>Phyllobacteriaceae</taxon>
        <taxon>Mesorhizobium</taxon>
    </lineage>
</organism>
<dbReference type="Pfam" id="PF11790">
    <property type="entry name" value="Glyco_hydro_cc"/>
    <property type="match status" value="1"/>
</dbReference>
<feature type="domain" description="Asl1-like glycosyl hydrolase catalytic" evidence="2">
    <location>
        <begin position="169"/>
        <end position="272"/>
    </location>
</feature>
<evidence type="ECO:0000313" key="4">
    <source>
        <dbReference type="EMBL" id="MCG7508214.1"/>
    </source>
</evidence>
<dbReference type="InterPro" id="IPR017853">
    <property type="entry name" value="GH"/>
</dbReference>
<name>A0ABS9QNS2_9HYPH</name>
<gene>
    <name evidence="4" type="ORF">L4923_24545</name>
</gene>
<feature type="domain" description="DUF4214" evidence="3">
    <location>
        <begin position="397"/>
        <end position="464"/>
    </location>
</feature>
<comment type="caution">
    <text evidence="4">The sequence shown here is derived from an EMBL/GenBank/DDBJ whole genome shotgun (WGS) entry which is preliminary data.</text>
</comment>
<keyword evidence="1" id="KW-0732">Signal</keyword>
<dbReference type="InterPro" id="IPR024655">
    <property type="entry name" value="Asl1_glyco_hydro_catalytic"/>
</dbReference>
<keyword evidence="5" id="KW-1185">Reference proteome</keyword>
<evidence type="ECO:0000313" key="5">
    <source>
        <dbReference type="Proteomes" id="UP001201701"/>
    </source>
</evidence>
<evidence type="ECO:0000259" key="2">
    <source>
        <dbReference type="Pfam" id="PF11790"/>
    </source>
</evidence>
<sequence>MIAMSFRFAATAAVLLTTAAPASADLLWGVNGHPIISYPDVPIEKQLDFVKDLGLKSYRVNVTSADEADKLASVVVAGKERGIDILPVITPGLDLAENSPDQLYSAARKLAVTLGSRFKSDIRVWELGNEMEIYALIKPCEKRDDGSQYPCAWGTAAGTGVLDYYGPRWAKVSAVLRGMSDGMTAIDPTIRKAMGTAGWGHTGAFARMKQDGIAWDISVWHMYGEDPEWAFREISSYGKPIWVTEFNNPYGSQRSEREQADGVRQTMTRLAELQDKYNVEAAHIYELLDETYWAPSFEANMGLVRLAANNHGKWITGEPKPAYMAVRDITRGPRPLPKPERHCNADANAADESNHIRQVRFAYCLVLGQDGDAAGVKRWSDALESGGAGVVDVIMDVIRSKEFEAKYAAIGLTDRAYVSFLYLLLLNRPADNYGLETYARQLRRGSMTREAVALGIVNSSEFRSRHAAMRDASDIPAPG</sequence>
<dbReference type="Pfam" id="PF13946">
    <property type="entry name" value="DUF4214"/>
    <property type="match status" value="1"/>
</dbReference>
<reference evidence="4 5" key="1">
    <citation type="submission" date="2022-02" db="EMBL/GenBank/DDBJ databases">
        <title>Draft genome sequence of Mezorhizobium retamae strain IRAMC:0171 isolated from Retama raetam nodules.</title>
        <authorList>
            <person name="Bengaied R."/>
            <person name="Sbissi I."/>
            <person name="Huber K."/>
            <person name="Ghodbane F."/>
            <person name="Nouioui I."/>
            <person name="Tarhouni M."/>
            <person name="Gtari M."/>
        </authorList>
    </citation>
    <scope>NUCLEOTIDE SEQUENCE [LARGE SCALE GENOMIC DNA]</scope>
    <source>
        <strain evidence="4 5">IRAMC:0171</strain>
    </source>
</reference>
<evidence type="ECO:0000259" key="3">
    <source>
        <dbReference type="Pfam" id="PF13946"/>
    </source>
</evidence>
<dbReference type="Gene3D" id="1.10.3130.20">
    <property type="entry name" value="Phycobilisome linker domain"/>
    <property type="match status" value="1"/>
</dbReference>
<evidence type="ECO:0000256" key="1">
    <source>
        <dbReference type="SAM" id="SignalP"/>
    </source>
</evidence>
<dbReference type="Proteomes" id="UP001201701">
    <property type="component" value="Unassembled WGS sequence"/>
</dbReference>
<dbReference type="InterPro" id="IPR025282">
    <property type="entry name" value="DUF4214"/>
</dbReference>
<proteinExistence type="predicted"/>
<feature type="chain" id="PRO_5047096076" evidence="1">
    <location>
        <begin position="25"/>
        <end position="479"/>
    </location>
</feature>
<protein>
    <submittedName>
        <fullName evidence="4">DUF4214 domain-containing protein</fullName>
    </submittedName>
</protein>
<dbReference type="InterPro" id="IPR038255">
    <property type="entry name" value="PBS_linker_sf"/>
</dbReference>
<accession>A0ABS9QNS2</accession>
<dbReference type="Gene3D" id="3.20.20.80">
    <property type="entry name" value="Glycosidases"/>
    <property type="match status" value="1"/>
</dbReference>
<feature type="signal peptide" evidence="1">
    <location>
        <begin position="1"/>
        <end position="24"/>
    </location>
</feature>
<dbReference type="SUPFAM" id="SSF51445">
    <property type="entry name" value="(Trans)glycosidases"/>
    <property type="match status" value="1"/>
</dbReference>
<dbReference type="EMBL" id="JAKREW010000036">
    <property type="protein sequence ID" value="MCG7508214.1"/>
    <property type="molecule type" value="Genomic_DNA"/>
</dbReference>